<dbReference type="InterPro" id="IPR000742">
    <property type="entry name" value="EGF"/>
</dbReference>
<dbReference type="EMBL" id="RQTK01000186">
    <property type="protein sequence ID" value="RUS84982.1"/>
    <property type="molecule type" value="Genomic_DNA"/>
</dbReference>
<feature type="disulfide bond" evidence="1">
    <location>
        <begin position="114"/>
        <end position="123"/>
    </location>
</feature>
<dbReference type="SMART" id="SM00181">
    <property type="entry name" value="EGF"/>
    <property type="match status" value="3"/>
</dbReference>
<feature type="non-terminal residue" evidence="3">
    <location>
        <position position="266"/>
    </location>
</feature>
<dbReference type="PROSITE" id="PS50026">
    <property type="entry name" value="EGF_3"/>
    <property type="match status" value="1"/>
</dbReference>
<comment type="caution">
    <text evidence="1">Lacks conserved residue(s) required for the propagation of feature annotation.</text>
</comment>
<dbReference type="PROSITE" id="PS01186">
    <property type="entry name" value="EGF_2"/>
    <property type="match status" value="1"/>
</dbReference>
<keyword evidence="4" id="KW-1185">Reference proteome</keyword>
<evidence type="ECO:0000256" key="1">
    <source>
        <dbReference type="PROSITE-ProRule" id="PRU00076"/>
    </source>
</evidence>
<dbReference type="SUPFAM" id="SSF57196">
    <property type="entry name" value="EGF/Laminin"/>
    <property type="match status" value="1"/>
</dbReference>
<dbReference type="Proteomes" id="UP000271974">
    <property type="component" value="Unassembled WGS sequence"/>
</dbReference>
<evidence type="ECO:0000259" key="2">
    <source>
        <dbReference type="PROSITE" id="PS50026"/>
    </source>
</evidence>
<sequence length="266" mass="29985">MRSCGGARCHGICKHLITGEDYCSCSAGRLDPSCSEFDCRKNPFDAGTTLEAVQDHHCVQGQCVVLSGENGECNCPKSYYGERCDVSVCSMLNNSCGDHGKCVGLVEQGKLCECEQGWSGIFCDVNNSDDERMSTCELERRLMQFVHQQVHSTGLAPQLNVFMSTLLRRMRVEAYSVPYCWEADSQRAGEYHSVCHYSSDSGLWVMCECLNSLRQPNSYSYFGPGDCRVFTSGLFRKYDDFYILNMTWTEDLLLDDSDIYMTLKDQ</sequence>
<evidence type="ECO:0000313" key="3">
    <source>
        <dbReference type="EMBL" id="RUS84982.1"/>
    </source>
</evidence>
<keyword evidence="1" id="KW-1015">Disulfide bond</keyword>
<dbReference type="OrthoDB" id="10266706at2759"/>
<feature type="domain" description="EGF-like" evidence="2">
    <location>
        <begin position="85"/>
        <end position="124"/>
    </location>
</feature>
<accession>A0A433TTU5</accession>
<keyword evidence="1" id="KW-0245">EGF-like domain</keyword>
<reference evidence="3 4" key="1">
    <citation type="submission" date="2019-01" db="EMBL/GenBank/DDBJ databases">
        <title>A draft genome assembly of the solar-powered sea slug Elysia chlorotica.</title>
        <authorList>
            <person name="Cai H."/>
            <person name="Li Q."/>
            <person name="Fang X."/>
            <person name="Li J."/>
            <person name="Curtis N.E."/>
            <person name="Altenburger A."/>
            <person name="Shibata T."/>
            <person name="Feng M."/>
            <person name="Maeda T."/>
            <person name="Schwartz J.A."/>
            <person name="Shigenobu S."/>
            <person name="Lundholm N."/>
            <person name="Nishiyama T."/>
            <person name="Yang H."/>
            <person name="Hasebe M."/>
            <person name="Li S."/>
            <person name="Pierce S.K."/>
            <person name="Wang J."/>
        </authorList>
    </citation>
    <scope>NUCLEOTIDE SEQUENCE [LARGE SCALE GENOMIC DNA]</scope>
    <source>
        <strain evidence="3">EC2010</strain>
        <tissue evidence="3">Whole organism of an adult</tissue>
    </source>
</reference>
<dbReference type="AlphaFoldDB" id="A0A433TTU5"/>
<gene>
    <name evidence="3" type="ORF">EGW08_007227</name>
</gene>
<name>A0A433TTU5_ELYCH</name>
<evidence type="ECO:0000313" key="4">
    <source>
        <dbReference type="Proteomes" id="UP000271974"/>
    </source>
</evidence>
<protein>
    <recommendedName>
        <fullName evidence="2">EGF-like domain-containing protein</fullName>
    </recommendedName>
</protein>
<dbReference type="PROSITE" id="PS00022">
    <property type="entry name" value="EGF_1"/>
    <property type="match status" value="1"/>
</dbReference>
<organism evidence="3 4">
    <name type="scientific">Elysia chlorotica</name>
    <name type="common">Eastern emerald elysia</name>
    <name type="synonym">Sea slug</name>
    <dbReference type="NCBI Taxonomy" id="188477"/>
    <lineage>
        <taxon>Eukaryota</taxon>
        <taxon>Metazoa</taxon>
        <taxon>Spiralia</taxon>
        <taxon>Lophotrochozoa</taxon>
        <taxon>Mollusca</taxon>
        <taxon>Gastropoda</taxon>
        <taxon>Heterobranchia</taxon>
        <taxon>Euthyneura</taxon>
        <taxon>Panpulmonata</taxon>
        <taxon>Sacoglossa</taxon>
        <taxon>Placobranchoidea</taxon>
        <taxon>Plakobranchidae</taxon>
        <taxon>Elysia</taxon>
    </lineage>
</organism>
<comment type="caution">
    <text evidence="3">The sequence shown here is derived from an EMBL/GenBank/DDBJ whole genome shotgun (WGS) entry which is preliminary data.</text>
</comment>
<dbReference type="Gene3D" id="2.10.25.10">
    <property type="entry name" value="Laminin"/>
    <property type="match status" value="1"/>
</dbReference>
<proteinExistence type="predicted"/>